<organism evidence="3 4">
    <name type="scientific">Botryosphaeria dothidea</name>
    <dbReference type="NCBI Taxonomy" id="55169"/>
    <lineage>
        <taxon>Eukaryota</taxon>
        <taxon>Fungi</taxon>
        <taxon>Dikarya</taxon>
        <taxon>Ascomycota</taxon>
        <taxon>Pezizomycotina</taxon>
        <taxon>Dothideomycetes</taxon>
        <taxon>Dothideomycetes incertae sedis</taxon>
        <taxon>Botryosphaeriales</taxon>
        <taxon>Botryosphaeriaceae</taxon>
        <taxon>Botryosphaeria</taxon>
    </lineage>
</organism>
<gene>
    <name evidence="3" type="ORF">GTA08_BOTSDO09494</name>
</gene>
<feature type="chain" id="PRO_5033994399" description="Extracellular serine-rich protein" evidence="2">
    <location>
        <begin position="26"/>
        <end position="264"/>
    </location>
</feature>
<reference evidence="3" key="1">
    <citation type="submission" date="2020-04" db="EMBL/GenBank/DDBJ databases">
        <title>Genome Assembly and Annotation of Botryosphaeria dothidea sdau 11-99, a Latent Pathogen of Apple Fruit Ring Rot in China.</title>
        <authorList>
            <person name="Yu C."/>
            <person name="Diao Y."/>
            <person name="Lu Q."/>
            <person name="Zhao J."/>
            <person name="Cui S."/>
            <person name="Peng C."/>
            <person name="He B."/>
            <person name="Liu H."/>
        </authorList>
    </citation>
    <scope>NUCLEOTIDE SEQUENCE [LARGE SCALE GENOMIC DNA]</scope>
    <source>
        <strain evidence="3">Sdau11-99</strain>
    </source>
</reference>
<comment type="caution">
    <text evidence="3">The sequence shown here is derived from an EMBL/GenBank/DDBJ whole genome shotgun (WGS) entry which is preliminary data.</text>
</comment>
<evidence type="ECO:0000256" key="2">
    <source>
        <dbReference type="SAM" id="SignalP"/>
    </source>
</evidence>
<feature type="signal peptide" evidence="2">
    <location>
        <begin position="1"/>
        <end position="25"/>
    </location>
</feature>
<protein>
    <recommendedName>
        <fullName evidence="5">Extracellular serine-rich protein</fullName>
    </recommendedName>
</protein>
<evidence type="ECO:0000256" key="1">
    <source>
        <dbReference type="SAM" id="Phobius"/>
    </source>
</evidence>
<feature type="transmembrane region" description="Helical" evidence="1">
    <location>
        <begin position="179"/>
        <end position="200"/>
    </location>
</feature>
<keyword evidence="4" id="KW-1185">Reference proteome</keyword>
<evidence type="ECO:0000313" key="3">
    <source>
        <dbReference type="EMBL" id="KAF4302811.1"/>
    </source>
</evidence>
<keyword evidence="1" id="KW-0812">Transmembrane</keyword>
<dbReference type="EMBL" id="WWBZ02000062">
    <property type="protein sequence ID" value="KAF4302811.1"/>
    <property type="molecule type" value="Genomic_DNA"/>
</dbReference>
<dbReference type="OrthoDB" id="3943203at2759"/>
<dbReference type="Proteomes" id="UP000572817">
    <property type="component" value="Unassembled WGS sequence"/>
</dbReference>
<evidence type="ECO:0008006" key="5">
    <source>
        <dbReference type="Google" id="ProtNLM"/>
    </source>
</evidence>
<sequence length="264" mass="27469">MHSRHSFPRLLLAALSLLPLPAATATINSDYFSLPQKSDAAFTVHNGDVLNVTWLSTSDQAVLYMYCGSQKMNRIPGLSGNGHMAFAVNTSWTSPCHWQFALQADEATFFDSGWVDVTNRKATPVVTWQPSAAGTACGVQRATGVSTVTVTSAPAATGTGSGSAASEDAQPALSTGASVGVGFAVGVGVAGATAAAWMLLWRRRMLRGRVGGAGGKDDGACAAVCESSARPVHELHHSFRPAEADAGWDARRVVELPPETAVAK</sequence>
<dbReference type="AlphaFoldDB" id="A0A8H4IKD8"/>
<evidence type="ECO:0000313" key="4">
    <source>
        <dbReference type="Proteomes" id="UP000572817"/>
    </source>
</evidence>
<name>A0A8H4IKD8_9PEZI</name>
<proteinExistence type="predicted"/>
<keyword evidence="2" id="KW-0732">Signal</keyword>
<accession>A0A8H4IKD8</accession>
<keyword evidence="1" id="KW-0472">Membrane</keyword>
<keyword evidence="1" id="KW-1133">Transmembrane helix</keyword>